<sequence length="156" mass="18760">MRLEKCWFCSSNCYPGHGIMFVRNDGQCFRFCRSKCHKNFKMKKNPRKTRWTKAFRKVAGKEMVLDSTFEFEKRRHRPEKYDREKMAVALRAMKKVAEVKDKRERAFIKKRMKVKKVHEKVADMKELKQNIDIIKPAAVRLRQKVISKEADKMTDE</sequence>
<feature type="domain" description="TRASH" evidence="3">
    <location>
        <begin position="6"/>
        <end position="44"/>
    </location>
</feature>
<evidence type="ECO:0000256" key="2">
    <source>
        <dbReference type="ARBA" id="ARBA00022517"/>
    </source>
</evidence>
<dbReference type="SMART" id="SM00746">
    <property type="entry name" value="TRASH"/>
    <property type="match status" value="1"/>
</dbReference>
<gene>
    <name evidence="4" type="ORF">HAND00432_LOCUS8911</name>
</gene>
<dbReference type="CDD" id="cd00472">
    <property type="entry name" value="Ribosomal_L24e_L24"/>
    <property type="match status" value="1"/>
</dbReference>
<dbReference type="GO" id="GO:0042273">
    <property type="term" value="P:ribosomal large subunit biogenesis"/>
    <property type="evidence" value="ECO:0007669"/>
    <property type="project" value="TreeGrafter"/>
</dbReference>
<dbReference type="InterPro" id="IPR038630">
    <property type="entry name" value="L24e/L24_sf"/>
</dbReference>
<dbReference type="SUPFAM" id="SSF57716">
    <property type="entry name" value="Glucocorticoid receptor-like (DNA-binding domain)"/>
    <property type="match status" value="1"/>
</dbReference>
<dbReference type="PANTHER" id="PTHR10792:SF8">
    <property type="entry name" value="RIBOSOME BIOGENESIS PROTEIN RLP24-RELATED"/>
    <property type="match status" value="1"/>
</dbReference>
<keyword evidence="2" id="KW-0690">Ribosome biogenesis</keyword>
<dbReference type="EMBL" id="HBFX01014859">
    <property type="protein sequence ID" value="CAD8954374.1"/>
    <property type="molecule type" value="Transcribed_RNA"/>
</dbReference>
<evidence type="ECO:0000256" key="1">
    <source>
        <dbReference type="ARBA" id="ARBA00005647"/>
    </source>
</evidence>
<dbReference type="FunFam" id="2.30.170.20:FF:000001">
    <property type="entry name" value="probable ribosome biogenesis protein RLP24"/>
    <property type="match status" value="1"/>
</dbReference>
<protein>
    <recommendedName>
        <fullName evidence="3">TRASH domain-containing protein</fullName>
    </recommendedName>
</protein>
<dbReference type="InterPro" id="IPR000988">
    <property type="entry name" value="Ribosomal_eL24-rel_N"/>
</dbReference>
<organism evidence="4">
    <name type="scientific">Hemiselmis andersenii</name>
    <name type="common">Cryptophyte alga</name>
    <dbReference type="NCBI Taxonomy" id="464988"/>
    <lineage>
        <taxon>Eukaryota</taxon>
        <taxon>Cryptophyceae</taxon>
        <taxon>Cryptomonadales</taxon>
        <taxon>Hemiselmidaceae</taxon>
        <taxon>Hemiselmis</taxon>
    </lineage>
</organism>
<dbReference type="GO" id="GO:0003735">
    <property type="term" value="F:structural constituent of ribosome"/>
    <property type="evidence" value="ECO:0007669"/>
    <property type="project" value="InterPro"/>
</dbReference>
<evidence type="ECO:0000313" key="4">
    <source>
        <dbReference type="EMBL" id="CAD8954374.1"/>
    </source>
</evidence>
<dbReference type="InterPro" id="IPR056366">
    <property type="entry name" value="Ribosomal_eL24"/>
</dbReference>
<evidence type="ECO:0000259" key="3">
    <source>
        <dbReference type="SMART" id="SM00746"/>
    </source>
</evidence>
<reference evidence="4" key="1">
    <citation type="submission" date="2021-01" db="EMBL/GenBank/DDBJ databases">
        <authorList>
            <person name="Corre E."/>
            <person name="Pelletier E."/>
            <person name="Niang G."/>
            <person name="Scheremetjew M."/>
            <person name="Finn R."/>
            <person name="Kale V."/>
            <person name="Holt S."/>
            <person name="Cochrane G."/>
            <person name="Meng A."/>
            <person name="Brown T."/>
            <person name="Cohen L."/>
        </authorList>
    </citation>
    <scope>NUCLEOTIDE SEQUENCE</scope>
    <source>
        <strain evidence="4">CCMP644</strain>
    </source>
</reference>
<dbReference type="PANTHER" id="PTHR10792">
    <property type="entry name" value="60S RIBOSOMAL PROTEIN L24"/>
    <property type="match status" value="1"/>
</dbReference>
<comment type="similarity">
    <text evidence="1">Belongs to the eukaryotic ribosomal protein eL24 family.</text>
</comment>
<name>A0A6U4UFR9_HEMAN</name>
<accession>A0A6U4UFR9</accession>
<dbReference type="Pfam" id="PF01246">
    <property type="entry name" value="Ribosomal_L24e"/>
    <property type="match status" value="1"/>
</dbReference>
<dbReference type="AlphaFoldDB" id="A0A6U4UFR9"/>
<dbReference type="Gene3D" id="2.30.170.20">
    <property type="entry name" value="Ribosomal protein L24e"/>
    <property type="match status" value="1"/>
</dbReference>
<dbReference type="InterPro" id="IPR011017">
    <property type="entry name" value="TRASH_dom"/>
</dbReference>
<proteinExistence type="inferred from homology"/>
<dbReference type="GO" id="GO:0005730">
    <property type="term" value="C:nucleolus"/>
    <property type="evidence" value="ECO:0007669"/>
    <property type="project" value="TreeGrafter"/>
</dbReference>